<dbReference type="InterPro" id="IPR016477">
    <property type="entry name" value="Fructo-/Ketosamine-3-kinase"/>
</dbReference>
<gene>
    <name evidence="4" type="ORF">HETIRDRAFT_305258</name>
</gene>
<comment type="catalytic activity">
    <reaction evidence="2">
        <text>N(6)-D-ribulosyl-L-lysyl-[protein] + ATP = N(6)-(3-O-phospho-D-ribulosyl)-L-lysyl-[protein] + ADP + H(+)</text>
        <dbReference type="Rhea" id="RHEA:48432"/>
        <dbReference type="Rhea" id="RHEA-COMP:12103"/>
        <dbReference type="Rhea" id="RHEA-COMP:12104"/>
        <dbReference type="ChEBI" id="CHEBI:15378"/>
        <dbReference type="ChEBI" id="CHEBI:30616"/>
        <dbReference type="ChEBI" id="CHEBI:90418"/>
        <dbReference type="ChEBI" id="CHEBI:90420"/>
        <dbReference type="ChEBI" id="CHEBI:456216"/>
        <dbReference type="EC" id="2.7.1.172"/>
    </reaction>
    <physiologicalReaction direction="left-to-right" evidence="2">
        <dbReference type="Rhea" id="RHEA:48433"/>
    </physiologicalReaction>
</comment>
<evidence type="ECO:0000313" key="4">
    <source>
        <dbReference type="EMBL" id="ETW87039.1"/>
    </source>
</evidence>
<dbReference type="KEGG" id="hir:HETIRDRAFT_305258"/>
<dbReference type="GO" id="GO:0016301">
    <property type="term" value="F:kinase activity"/>
    <property type="evidence" value="ECO:0007669"/>
    <property type="project" value="UniProtKB-UniRule"/>
</dbReference>
<dbReference type="RefSeq" id="XP_009540988.1">
    <property type="nucleotide sequence ID" value="XM_009542693.1"/>
</dbReference>
<dbReference type="Gene3D" id="3.90.1200.10">
    <property type="match status" value="1"/>
</dbReference>
<organism evidence="4 5">
    <name type="scientific">Heterobasidion irregulare (strain TC 32-1)</name>
    <dbReference type="NCBI Taxonomy" id="747525"/>
    <lineage>
        <taxon>Eukaryota</taxon>
        <taxon>Fungi</taxon>
        <taxon>Dikarya</taxon>
        <taxon>Basidiomycota</taxon>
        <taxon>Agaricomycotina</taxon>
        <taxon>Agaricomycetes</taxon>
        <taxon>Russulales</taxon>
        <taxon>Bondarzewiaceae</taxon>
        <taxon>Heterobasidion</taxon>
        <taxon>Heterobasidion annosum species complex</taxon>
    </lineage>
</organism>
<dbReference type="Proteomes" id="UP000030671">
    <property type="component" value="Unassembled WGS sequence"/>
</dbReference>
<dbReference type="InParanoid" id="W4KMV7"/>
<dbReference type="GeneID" id="20669312"/>
<dbReference type="PANTHER" id="PTHR12149">
    <property type="entry name" value="FRUCTOSAMINE 3 KINASE-RELATED PROTEIN"/>
    <property type="match status" value="1"/>
</dbReference>
<dbReference type="PIRSF" id="PIRSF006221">
    <property type="entry name" value="Ketosamine-3-kinase"/>
    <property type="match status" value="1"/>
</dbReference>
<dbReference type="SUPFAM" id="SSF56112">
    <property type="entry name" value="Protein kinase-like (PK-like)"/>
    <property type="match status" value="1"/>
</dbReference>
<comment type="similarity">
    <text evidence="3">Belongs to the fructosamine kinase family.</text>
</comment>
<dbReference type="Pfam" id="PF03881">
    <property type="entry name" value="Fructosamin_kin"/>
    <property type="match status" value="1"/>
</dbReference>
<reference evidence="4 5" key="1">
    <citation type="journal article" date="2012" name="New Phytol.">
        <title>Insight into trade-off between wood decay and parasitism from the genome of a fungal forest pathogen.</title>
        <authorList>
            <person name="Olson A."/>
            <person name="Aerts A."/>
            <person name="Asiegbu F."/>
            <person name="Belbahri L."/>
            <person name="Bouzid O."/>
            <person name="Broberg A."/>
            <person name="Canback B."/>
            <person name="Coutinho P.M."/>
            <person name="Cullen D."/>
            <person name="Dalman K."/>
            <person name="Deflorio G."/>
            <person name="van Diepen L.T."/>
            <person name="Dunand C."/>
            <person name="Duplessis S."/>
            <person name="Durling M."/>
            <person name="Gonthier P."/>
            <person name="Grimwood J."/>
            <person name="Fossdal C.G."/>
            <person name="Hansson D."/>
            <person name="Henrissat B."/>
            <person name="Hietala A."/>
            <person name="Himmelstrand K."/>
            <person name="Hoffmeister D."/>
            <person name="Hogberg N."/>
            <person name="James T.Y."/>
            <person name="Karlsson M."/>
            <person name="Kohler A."/>
            <person name="Kues U."/>
            <person name="Lee Y.H."/>
            <person name="Lin Y.C."/>
            <person name="Lind M."/>
            <person name="Lindquist E."/>
            <person name="Lombard V."/>
            <person name="Lucas S."/>
            <person name="Lunden K."/>
            <person name="Morin E."/>
            <person name="Murat C."/>
            <person name="Park J."/>
            <person name="Raffaello T."/>
            <person name="Rouze P."/>
            <person name="Salamov A."/>
            <person name="Schmutz J."/>
            <person name="Solheim H."/>
            <person name="Stahlberg J."/>
            <person name="Velez H."/>
            <person name="de Vries R.P."/>
            <person name="Wiebenga A."/>
            <person name="Woodward S."/>
            <person name="Yakovlev I."/>
            <person name="Garbelotto M."/>
            <person name="Martin F."/>
            <person name="Grigoriev I.V."/>
            <person name="Stenlid J."/>
        </authorList>
    </citation>
    <scope>NUCLEOTIDE SEQUENCE [LARGE SCALE GENOMIC DNA]</scope>
    <source>
        <strain evidence="4 5">TC 32-1</strain>
    </source>
</reference>
<dbReference type="HOGENOM" id="CLU_036517_0_3_1"/>
<evidence type="ECO:0000313" key="5">
    <source>
        <dbReference type="Proteomes" id="UP000030671"/>
    </source>
</evidence>
<accession>W4KMV7</accession>
<evidence type="ECO:0000256" key="1">
    <source>
        <dbReference type="ARBA" id="ARBA00011961"/>
    </source>
</evidence>
<dbReference type="InterPro" id="IPR011009">
    <property type="entry name" value="Kinase-like_dom_sf"/>
</dbReference>
<name>W4KMV7_HETIT</name>
<dbReference type="GO" id="GO:0102193">
    <property type="term" value="F:protein-ribulosamine 3-kinase activity"/>
    <property type="evidence" value="ECO:0007669"/>
    <property type="project" value="UniProtKB-EC"/>
</dbReference>
<dbReference type="OrthoDB" id="5772781at2759"/>
<sequence>MGRSDIPSIILECLQRLEPDSQFSGGLPHVKSSSGNRYFAKVGSPGEKEQYIGEAESLKAMSAAAPGLVPNVLASGNVEESGKPYFVSEYKDLTSLTEKSGAALGRRVATELHRCKSEKGFGFGVPTFCGATKMRNGWYGTWEECFDAMIGDLLQTLEGKGRYADVCSKGHEVRKRVIPALLGPLKIDPVLLHGDLWSGNTGTDTKTGEPIVFDPSSFYGHNEAELAIGRMFGGIPSSFIKTYHEHFPKTEPVEQYELRGDLYELFHYLNHTVLFGGGYAASALRKMEGLLRAV</sequence>
<keyword evidence="5" id="KW-1185">Reference proteome</keyword>
<dbReference type="eggNOG" id="KOG3021">
    <property type="taxonomic scope" value="Eukaryota"/>
</dbReference>
<dbReference type="STRING" id="747525.W4KMV7"/>
<dbReference type="PANTHER" id="PTHR12149:SF8">
    <property type="entry name" value="PROTEIN-RIBULOSAMINE 3-KINASE"/>
    <property type="match status" value="1"/>
</dbReference>
<keyword evidence="3" id="KW-0808">Transferase</keyword>
<evidence type="ECO:0000256" key="2">
    <source>
        <dbReference type="ARBA" id="ARBA00048655"/>
    </source>
</evidence>
<evidence type="ECO:0000256" key="3">
    <source>
        <dbReference type="PIRNR" id="PIRNR006221"/>
    </source>
</evidence>
<proteinExistence type="inferred from homology"/>
<dbReference type="AlphaFoldDB" id="W4KMV7"/>
<dbReference type="EMBL" id="KI925454">
    <property type="protein sequence ID" value="ETW87039.1"/>
    <property type="molecule type" value="Genomic_DNA"/>
</dbReference>
<keyword evidence="3" id="KW-0418">Kinase</keyword>
<dbReference type="EC" id="2.7.1.172" evidence="1"/>
<protein>
    <recommendedName>
        <fullName evidence="1">protein-ribulosamine 3-kinase</fullName>
        <ecNumber evidence="1">2.7.1.172</ecNumber>
    </recommendedName>
</protein>